<dbReference type="SUPFAM" id="SSF89733">
    <property type="entry name" value="L-sulfolactate dehydrogenase-like"/>
    <property type="match status" value="1"/>
</dbReference>
<keyword evidence="2" id="KW-0560">Oxidoreductase</keyword>
<dbReference type="EMBL" id="BAAAQT010000006">
    <property type="protein sequence ID" value="GAA2173910.1"/>
    <property type="molecule type" value="Genomic_DNA"/>
</dbReference>
<proteinExistence type="inferred from homology"/>
<dbReference type="Pfam" id="PF02615">
    <property type="entry name" value="Ldh_2"/>
    <property type="match status" value="1"/>
</dbReference>
<dbReference type="Gene3D" id="3.30.1370.60">
    <property type="entry name" value="Hypothetical oxidoreductase yiak, domain 2"/>
    <property type="match status" value="1"/>
</dbReference>
<gene>
    <name evidence="3" type="ORF">GCM10009846_17770</name>
</gene>
<dbReference type="InterPro" id="IPR036111">
    <property type="entry name" value="Mal/L-sulfo/L-lacto_DH-like_sf"/>
</dbReference>
<name>A0ABN3ASK0_9MICO</name>
<dbReference type="PANTHER" id="PTHR11091:SF0">
    <property type="entry name" value="MALATE DEHYDROGENASE"/>
    <property type="match status" value="1"/>
</dbReference>
<evidence type="ECO:0000313" key="4">
    <source>
        <dbReference type="Proteomes" id="UP001501599"/>
    </source>
</evidence>
<dbReference type="InterPro" id="IPR043143">
    <property type="entry name" value="Mal/L-sulf/L-lact_DH-like_NADP"/>
</dbReference>
<evidence type="ECO:0000313" key="3">
    <source>
        <dbReference type="EMBL" id="GAA2173910.1"/>
    </source>
</evidence>
<comment type="similarity">
    <text evidence="1">Belongs to the LDH2/MDH2 oxidoreductase family.</text>
</comment>
<protein>
    <submittedName>
        <fullName evidence="3">Ldh family oxidoreductase</fullName>
    </submittedName>
</protein>
<dbReference type="InterPro" id="IPR043144">
    <property type="entry name" value="Mal/L-sulf/L-lact_DH-like_ah"/>
</dbReference>
<evidence type="ECO:0000256" key="2">
    <source>
        <dbReference type="ARBA" id="ARBA00023002"/>
    </source>
</evidence>
<keyword evidence="4" id="KW-1185">Reference proteome</keyword>
<accession>A0ABN3ASK0</accession>
<dbReference type="InterPro" id="IPR003767">
    <property type="entry name" value="Malate/L-lactate_DH-like"/>
</dbReference>
<comment type="caution">
    <text evidence="3">The sequence shown here is derived from an EMBL/GenBank/DDBJ whole genome shotgun (WGS) entry which is preliminary data.</text>
</comment>
<dbReference type="Gene3D" id="1.10.1530.10">
    <property type="match status" value="1"/>
</dbReference>
<dbReference type="Proteomes" id="UP001501599">
    <property type="component" value="Unassembled WGS sequence"/>
</dbReference>
<evidence type="ECO:0000256" key="1">
    <source>
        <dbReference type="ARBA" id="ARBA00006056"/>
    </source>
</evidence>
<sequence length="345" mass="35257">MAMPADRLLDWTTRLLAAWGFAPDDATYVATGLVDANLRGVDSHGVIRLPAYRARIDAGLVSPTAEPVVRTRGAVVRIDAAGAQGQIAARAAVEAVDAAATTHGVGTAVVRGSAHFGTAGTYARALAGRGKVAIVVSNSEPGVVPFGGRDPLLGTNPFAFAAPTSGDPVSLDMATSTSAMGKVFVARAAGTSIPDTWGVDADGNPTTDPDAVAALLPAGGPKGYGIGFLVEILGGVLSGAAVASGIGNMYSDLSRPQDVGHWMLALDAEAFMPLDELTARMDALVAEAHAIAPAPGFDEVLVPGEPEERTRTQRLADGIELPDATVDDLVALGERFGTHFEADAR</sequence>
<organism evidence="3 4">
    <name type="scientific">Agrococcus versicolor</name>
    <dbReference type="NCBI Taxonomy" id="501482"/>
    <lineage>
        <taxon>Bacteria</taxon>
        <taxon>Bacillati</taxon>
        <taxon>Actinomycetota</taxon>
        <taxon>Actinomycetes</taxon>
        <taxon>Micrococcales</taxon>
        <taxon>Microbacteriaceae</taxon>
        <taxon>Agrococcus</taxon>
    </lineage>
</organism>
<reference evidence="3 4" key="1">
    <citation type="journal article" date="2019" name="Int. J. Syst. Evol. Microbiol.">
        <title>The Global Catalogue of Microorganisms (GCM) 10K type strain sequencing project: providing services to taxonomists for standard genome sequencing and annotation.</title>
        <authorList>
            <consortium name="The Broad Institute Genomics Platform"/>
            <consortium name="The Broad Institute Genome Sequencing Center for Infectious Disease"/>
            <person name="Wu L."/>
            <person name="Ma J."/>
        </authorList>
    </citation>
    <scope>NUCLEOTIDE SEQUENCE [LARGE SCALE GENOMIC DNA]</scope>
    <source>
        <strain evidence="3 4">JCM 16026</strain>
    </source>
</reference>
<dbReference type="PANTHER" id="PTHR11091">
    <property type="entry name" value="OXIDOREDUCTASE-RELATED"/>
    <property type="match status" value="1"/>
</dbReference>
<dbReference type="RefSeq" id="WP_344342778.1">
    <property type="nucleotide sequence ID" value="NZ_BAAAQT010000006.1"/>
</dbReference>